<reference evidence="3 4" key="1">
    <citation type="journal article" date="2023" name="Ecotoxicol. Environ. Saf.">
        <title>Mercury remediation potential of mercury-resistant strain Rheinheimera metallidurans sp. nov. isolated from a municipal waste dumping site.</title>
        <authorList>
            <person name="Yadav V."/>
            <person name="Manjhi A."/>
            <person name="Vadakedath N."/>
        </authorList>
    </citation>
    <scope>NUCLEOTIDE SEQUENCE [LARGE SCALE GENOMIC DNA]</scope>
    <source>
        <strain evidence="3 4">E-49</strain>
    </source>
</reference>
<proteinExistence type="predicted"/>
<sequence>MNKVLFLLSLSLFTPLTMATADGPDYFRISSDNSIQMFEKMQDDSKLVLLVPPDTNGIKNLGCTGFVSLSEWQEMTEQERKTSKDSAWCHVSVHGQTGWILSKYLKEGNHISEKPSFSCNTAHPHEIEILICGNTELILLDNKLASVYQDAIAAAKTKPEGSEKAIRELKQKQISWIKVRNECWKEIGAKLNCSISKYKQRIEALQSEQVKPNNVTSNKN</sequence>
<name>A0ABU8C9Y5_9GAMM</name>
<keyword evidence="1" id="KW-0732">Signal</keyword>
<dbReference type="InterPro" id="IPR009739">
    <property type="entry name" value="LprI-like_N"/>
</dbReference>
<dbReference type="PANTHER" id="PTHR37549:SF1">
    <property type="entry name" value="LIPOPROTEIN LPRI"/>
    <property type="match status" value="1"/>
</dbReference>
<dbReference type="Pfam" id="PF07007">
    <property type="entry name" value="LprI"/>
    <property type="match status" value="1"/>
</dbReference>
<keyword evidence="4" id="KW-1185">Reference proteome</keyword>
<accession>A0ABU8C9Y5</accession>
<gene>
    <name evidence="3" type="ORF">MN202_15125</name>
</gene>
<evidence type="ECO:0000259" key="2">
    <source>
        <dbReference type="Pfam" id="PF07007"/>
    </source>
</evidence>
<evidence type="ECO:0000313" key="3">
    <source>
        <dbReference type="EMBL" id="MEH8018574.1"/>
    </source>
</evidence>
<dbReference type="RefSeq" id="WP_335736978.1">
    <property type="nucleotide sequence ID" value="NZ_JALAAR010000014.1"/>
</dbReference>
<feature type="chain" id="PRO_5045569477" description="Lysozyme inhibitor LprI-like N-terminal domain-containing protein" evidence="1">
    <location>
        <begin position="20"/>
        <end position="220"/>
    </location>
</feature>
<dbReference type="PANTHER" id="PTHR37549">
    <property type="entry name" value="LIPOPROTEIN LPRI"/>
    <property type="match status" value="1"/>
</dbReference>
<evidence type="ECO:0000313" key="4">
    <source>
        <dbReference type="Proteomes" id="UP001375382"/>
    </source>
</evidence>
<dbReference type="InterPro" id="IPR052755">
    <property type="entry name" value="Lysozyme_Inhibitor_LprI"/>
</dbReference>
<dbReference type="Proteomes" id="UP001375382">
    <property type="component" value="Unassembled WGS sequence"/>
</dbReference>
<dbReference type="EMBL" id="JALAAR010000014">
    <property type="protein sequence ID" value="MEH8018574.1"/>
    <property type="molecule type" value="Genomic_DNA"/>
</dbReference>
<feature type="signal peptide" evidence="1">
    <location>
        <begin position="1"/>
        <end position="19"/>
    </location>
</feature>
<organism evidence="3 4">
    <name type="scientific">Rheinheimera muenzenbergensis</name>
    <dbReference type="NCBI Taxonomy" id="1193628"/>
    <lineage>
        <taxon>Bacteria</taxon>
        <taxon>Pseudomonadati</taxon>
        <taxon>Pseudomonadota</taxon>
        <taxon>Gammaproteobacteria</taxon>
        <taxon>Chromatiales</taxon>
        <taxon>Chromatiaceae</taxon>
        <taxon>Rheinheimera</taxon>
    </lineage>
</organism>
<protein>
    <recommendedName>
        <fullName evidence="2">Lysozyme inhibitor LprI-like N-terminal domain-containing protein</fullName>
    </recommendedName>
</protein>
<dbReference type="Gene3D" id="1.20.1270.180">
    <property type="match status" value="1"/>
</dbReference>
<comment type="caution">
    <text evidence="3">The sequence shown here is derived from an EMBL/GenBank/DDBJ whole genome shotgun (WGS) entry which is preliminary data.</text>
</comment>
<feature type="domain" description="Lysozyme inhibitor LprI-like N-terminal" evidence="2">
    <location>
        <begin position="124"/>
        <end position="205"/>
    </location>
</feature>
<evidence type="ECO:0000256" key="1">
    <source>
        <dbReference type="SAM" id="SignalP"/>
    </source>
</evidence>